<gene>
    <name evidence="3" type="ORF">ACFP1Z_12880</name>
</gene>
<organism evidence="3 4">
    <name type="scientific">Streptomyces gamaensis</name>
    <dbReference type="NCBI Taxonomy" id="1763542"/>
    <lineage>
        <taxon>Bacteria</taxon>
        <taxon>Bacillati</taxon>
        <taxon>Actinomycetota</taxon>
        <taxon>Actinomycetes</taxon>
        <taxon>Kitasatosporales</taxon>
        <taxon>Streptomycetaceae</taxon>
        <taxon>Streptomyces</taxon>
    </lineage>
</organism>
<protein>
    <submittedName>
        <fullName evidence="3">Uncharacterized protein</fullName>
    </submittedName>
</protein>
<evidence type="ECO:0000256" key="2">
    <source>
        <dbReference type="SAM" id="SignalP"/>
    </source>
</evidence>
<sequence>MRVTRRTLRAAVVAGLVAGVALPASSAFASTAAPSSSASQTPAPSKSPDGEGKQDKEPDSQEYKLSNGAVAHVYKLPKGGYMAWITMNGQRIANLSAGQPTATVKGYKYELNQANGFVGVVHPDGWHSEQDESQQEYDKKHHKKDDKQDNRQGSGTGGSHHGQVPKGGVKAGAEGVSSSDGPDTGMLAAGGGMATAAAAGLGFAMKRRGRTGA</sequence>
<feature type="signal peptide" evidence="2">
    <location>
        <begin position="1"/>
        <end position="29"/>
    </location>
</feature>
<evidence type="ECO:0000313" key="3">
    <source>
        <dbReference type="EMBL" id="MFC5721063.1"/>
    </source>
</evidence>
<keyword evidence="4" id="KW-1185">Reference proteome</keyword>
<feature type="region of interest" description="Disordered" evidence="1">
    <location>
        <begin position="31"/>
        <end position="62"/>
    </location>
</feature>
<name>A0ABW0YZI9_9ACTN</name>
<evidence type="ECO:0000256" key="1">
    <source>
        <dbReference type="SAM" id="MobiDB-lite"/>
    </source>
</evidence>
<feature type="compositionally biased region" description="Basic and acidic residues" evidence="1">
    <location>
        <begin position="48"/>
        <end position="62"/>
    </location>
</feature>
<feature type="region of interest" description="Disordered" evidence="1">
    <location>
        <begin position="122"/>
        <end position="190"/>
    </location>
</feature>
<evidence type="ECO:0000313" key="4">
    <source>
        <dbReference type="Proteomes" id="UP001596083"/>
    </source>
</evidence>
<proteinExistence type="predicted"/>
<feature type="compositionally biased region" description="Low complexity" evidence="1">
    <location>
        <begin position="31"/>
        <end position="47"/>
    </location>
</feature>
<dbReference type="EMBL" id="JBHSPB010000006">
    <property type="protein sequence ID" value="MFC5721063.1"/>
    <property type="molecule type" value="Genomic_DNA"/>
</dbReference>
<feature type="chain" id="PRO_5046046296" evidence="2">
    <location>
        <begin position="30"/>
        <end position="213"/>
    </location>
</feature>
<reference evidence="4" key="1">
    <citation type="journal article" date="2019" name="Int. J. Syst. Evol. Microbiol.">
        <title>The Global Catalogue of Microorganisms (GCM) 10K type strain sequencing project: providing services to taxonomists for standard genome sequencing and annotation.</title>
        <authorList>
            <consortium name="The Broad Institute Genomics Platform"/>
            <consortium name="The Broad Institute Genome Sequencing Center for Infectious Disease"/>
            <person name="Wu L."/>
            <person name="Ma J."/>
        </authorList>
    </citation>
    <scope>NUCLEOTIDE SEQUENCE [LARGE SCALE GENOMIC DNA]</scope>
    <source>
        <strain evidence="4">CGMCC 4.7304</strain>
    </source>
</reference>
<keyword evidence="2" id="KW-0732">Signal</keyword>
<dbReference type="Proteomes" id="UP001596083">
    <property type="component" value="Unassembled WGS sequence"/>
</dbReference>
<dbReference type="RefSeq" id="WP_390316274.1">
    <property type="nucleotide sequence ID" value="NZ_JBHSPB010000006.1"/>
</dbReference>
<comment type="caution">
    <text evidence="3">The sequence shown here is derived from an EMBL/GenBank/DDBJ whole genome shotgun (WGS) entry which is preliminary data.</text>
</comment>
<accession>A0ABW0YZI9</accession>